<comment type="caution">
    <text evidence="1">The sequence shown here is derived from an EMBL/GenBank/DDBJ whole genome shotgun (WGS) entry which is preliminary data.</text>
</comment>
<name>A0A2T0MRT0_9ACTN</name>
<organism evidence="1 2">
    <name type="scientific">Nonomuraea fuscirosea</name>
    <dbReference type="NCBI Taxonomy" id="1291556"/>
    <lineage>
        <taxon>Bacteria</taxon>
        <taxon>Bacillati</taxon>
        <taxon>Actinomycetota</taxon>
        <taxon>Actinomycetes</taxon>
        <taxon>Streptosporangiales</taxon>
        <taxon>Streptosporangiaceae</taxon>
        <taxon>Nonomuraea</taxon>
    </lineage>
</organism>
<proteinExistence type="predicted"/>
<accession>A0A2T0MRT0</accession>
<reference evidence="1 2" key="1">
    <citation type="submission" date="2018-03" db="EMBL/GenBank/DDBJ databases">
        <title>Genomic Encyclopedia of Type Strains, Phase III (KMG-III): the genomes of soil and plant-associated and newly described type strains.</title>
        <authorList>
            <person name="Whitman W."/>
        </authorList>
    </citation>
    <scope>NUCLEOTIDE SEQUENCE [LARGE SCALE GENOMIC DNA]</scope>
    <source>
        <strain evidence="1 2">CGMCC 4.7104</strain>
    </source>
</reference>
<evidence type="ECO:0000313" key="1">
    <source>
        <dbReference type="EMBL" id="PRX61187.1"/>
    </source>
</evidence>
<dbReference type="AlphaFoldDB" id="A0A2T0MRT0"/>
<gene>
    <name evidence="1" type="ORF">B0I32_11541</name>
</gene>
<keyword evidence="2" id="KW-1185">Reference proteome</keyword>
<dbReference type="Proteomes" id="UP000238312">
    <property type="component" value="Unassembled WGS sequence"/>
</dbReference>
<protein>
    <submittedName>
        <fullName evidence="1">Uncharacterized protein</fullName>
    </submittedName>
</protein>
<dbReference type="RefSeq" id="WP_281262631.1">
    <property type="nucleotide sequence ID" value="NZ_PVNG01000015.1"/>
</dbReference>
<sequence length="40" mass="4057">MIVPIDLPAGGLIRRAGFPSGPARAKLLGGNAEVFLGQVP</sequence>
<evidence type="ECO:0000313" key="2">
    <source>
        <dbReference type="Proteomes" id="UP000238312"/>
    </source>
</evidence>
<dbReference type="EMBL" id="PVNG01000015">
    <property type="protein sequence ID" value="PRX61187.1"/>
    <property type="molecule type" value="Genomic_DNA"/>
</dbReference>